<accession>A0ABV8F5S6</accession>
<evidence type="ECO:0000313" key="1">
    <source>
        <dbReference type="EMBL" id="MFC3982657.1"/>
    </source>
</evidence>
<evidence type="ECO:0000313" key="2">
    <source>
        <dbReference type="Proteomes" id="UP001595698"/>
    </source>
</evidence>
<dbReference type="RefSeq" id="WP_386191077.1">
    <property type="nucleotide sequence ID" value="NZ_JBHSBC010000021.1"/>
</dbReference>
<dbReference type="Proteomes" id="UP001595698">
    <property type="component" value="Unassembled WGS sequence"/>
</dbReference>
<reference evidence="2" key="1">
    <citation type="journal article" date="2019" name="Int. J. Syst. Evol. Microbiol.">
        <title>The Global Catalogue of Microorganisms (GCM) 10K type strain sequencing project: providing services to taxonomists for standard genome sequencing and annotation.</title>
        <authorList>
            <consortium name="The Broad Institute Genomics Platform"/>
            <consortium name="The Broad Institute Genome Sequencing Center for Infectious Disease"/>
            <person name="Wu L."/>
            <person name="Ma J."/>
        </authorList>
    </citation>
    <scope>NUCLEOTIDE SEQUENCE [LARGE SCALE GENOMIC DNA]</scope>
    <source>
        <strain evidence="2">TBRC 7912</strain>
    </source>
</reference>
<protein>
    <submittedName>
        <fullName evidence="1">Uncharacterized protein</fullName>
    </submittedName>
</protein>
<organism evidence="1 2">
    <name type="scientific">Streptosporangium jomthongense</name>
    <dbReference type="NCBI Taxonomy" id="1193683"/>
    <lineage>
        <taxon>Bacteria</taxon>
        <taxon>Bacillati</taxon>
        <taxon>Actinomycetota</taxon>
        <taxon>Actinomycetes</taxon>
        <taxon>Streptosporangiales</taxon>
        <taxon>Streptosporangiaceae</taxon>
        <taxon>Streptosporangium</taxon>
    </lineage>
</organism>
<proteinExistence type="predicted"/>
<name>A0ABV8F5S6_9ACTN</name>
<gene>
    <name evidence="1" type="ORF">ACFOYY_21120</name>
</gene>
<comment type="caution">
    <text evidence="1">The sequence shown here is derived from an EMBL/GenBank/DDBJ whole genome shotgun (WGS) entry which is preliminary data.</text>
</comment>
<keyword evidence="2" id="KW-1185">Reference proteome</keyword>
<dbReference type="EMBL" id="JBHSBC010000021">
    <property type="protein sequence ID" value="MFC3982657.1"/>
    <property type="molecule type" value="Genomic_DNA"/>
</dbReference>
<sequence length="257" mass="28837">MTFLIQRLNATPPPSISEESDTPPFTSPALGEAFDFTVKVHLSWLRNNRRSQWTPDSEEANHVNGLIRQTIRATTRRHSIFEPDAAETAVNIALDRCLSGVSRTDAKIISRWSARAELELPEEVKEVRRTHLFDMHAIEARAEAAKLRVEKLRETGAVWEDLLSEATGSAFARYAVRLTENPENVADIFEQMLDARREEAEKLFKLVAEIVAAQRTAGIYDLVLATDSALRQAFERLGVPIPLADPDSMFAPLDEIS</sequence>